<dbReference type="PROSITE" id="PS50111">
    <property type="entry name" value="CHEMOTAXIS_TRANSDUC_2"/>
    <property type="match status" value="1"/>
</dbReference>
<dbReference type="SUPFAM" id="SSF103190">
    <property type="entry name" value="Sensory domain-like"/>
    <property type="match status" value="1"/>
</dbReference>
<keyword evidence="15" id="KW-1185">Reference proteome</keyword>
<evidence type="ECO:0000256" key="2">
    <source>
        <dbReference type="ARBA" id="ARBA00022475"/>
    </source>
</evidence>
<dbReference type="Pfam" id="PF00672">
    <property type="entry name" value="HAMP"/>
    <property type="match status" value="1"/>
</dbReference>
<evidence type="ECO:0000256" key="7">
    <source>
        <dbReference type="ARBA" id="ARBA00023136"/>
    </source>
</evidence>
<dbReference type="Pfam" id="PF17202">
    <property type="entry name" value="sCache_3_3"/>
    <property type="match status" value="1"/>
</dbReference>
<dbReference type="PANTHER" id="PTHR32089:SF114">
    <property type="entry name" value="METHYL-ACCEPTING CHEMOTAXIS PROTEIN MCPB"/>
    <property type="match status" value="1"/>
</dbReference>
<evidence type="ECO:0000256" key="4">
    <source>
        <dbReference type="ARBA" id="ARBA00022500"/>
    </source>
</evidence>
<dbReference type="SMART" id="SM00283">
    <property type="entry name" value="MA"/>
    <property type="match status" value="1"/>
</dbReference>
<accession>A0ABT9YHT5</accession>
<sequence>MRMFKNLGLSFKINALVLSLLLVFGCALGLVVYILVTEGIKEMALEKAESDLLLSFHAIDKEFPGDWTVIDGELYKGETVLNNNFELVDQIAEMTGGTVTIFLDDTRISTNVEVDGERAISTQASDEVIQAVLKDGNTYYGEANVAGIMTQTAYQPIRDKDNVIIGMWYTGVSQQLVDQTISKILVSLGIVVISGIVLSTLFVFGFTTRLKKRLNQVGFALKNAGQGNFTVSIQDSAKDEIGQLAMNYDQMRLSLSKLVNDVILKSNQVASSSDQLSAGADQTNHAAEEITQIIQEVAAGSEIQMRQTHLATSSAQEIGVSIQSIEELVNKVDHSSKATQNKAENGLNIVTESLTQMKVIKAKTETVSTLIEQLGDQSVEISKMILMVTEVAEQTSLLALNASIEAARAGEQGKGFAVVASEVRKLADQSQGSALQIKGITERINSQIDQSVQSMNDVALVVDGGMNLVDRAGSEFIQITADVNGVTSQVVEVSQSVVHVKEKVIDMAKTIEVASKLATDAASHSQQVAAAAQEQGAAMEEVAGASSYLTDIAGELQKSVSTFKL</sequence>
<dbReference type="Gene3D" id="1.10.287.950">
    <property type="entry name" value="Methyl-accepting chemotaxis protein"/>
    <property type="match status" value="1"/>
</dbReference>
<evidence type="ECO:0000313" key="14">
    <source>
        <dbReference type="EMBL" id="MDQ0207249.1"/>
    </source>
</evidence>
<comment type="similarity">
    <text evidence="9">Belongs to the methyl-accepting chemotaxis (MCP) protein family.</text>
</comment>
<dbReference type="PANTHER" id="PTHR32089">
    <property type="entry name" value="METHYL-ACCEPTING CHEMOTAXIS PROTEIN MCPB"/>
    <property type="match status" value="1"/>
</dbReference>
<name>A0ABT9YHT5_9BACI</name>
<evidence type="ECO:0000313" key="15">
    <source>
        <dbReference type="Proteomes" id="UP001225034"/>
    </source>
</evidence>
<keyword evidence="2" id="KW-1003">Cell membrane</keyword>
<evidence type="ECO:0000256" key="3">
    <source>
        <dbReference type="ARBA" id="ARBA00022481"/>
    </source>
</evidence>
<dbReference type="CDD" id="cd06225">
    <property type="entry name" value="HAMP"/>
    <property type="match status" value="1"/>
</dbReference>
<keyword evidence="5 11" id="KW-0812">Transmembrane</keyword>
<organism evidence="14 15">
    <name type="scientific">Alkalicoccobacillus murimartini</name>
    <dbReference type="NCBI Taxonomy" id="171685"/>
    <lineage>
        <taxon>Bacteria</taxon>
        <taxon>Bacillati</taxon>
        <taxon>Bacillota</taxon>
        <taxon>Bacilli</taxon>
        <taxon>Bacillales</taxon>
        <taxon>Bacillaceae</taxon>
        <taxon>Alkalicoccobacillus</taxon>
    </lineage>
</organism>
<dbReference type="PROSITE" id="PS50885">
    <property type="entry name" value="HAMP"/>
    <property type="match status" value="1"/>
</dbReference>
<dbReference type="Proteomes" id="UP001225034">
    <property type="component" value="Unassembled WGS sequence"/>
</dbReference>
<evidence type="ECO:0000256" key="8">
    <source>
        <dbReference type="ARBA" id="ARBA00023224"/>
    </source>
</evidence>
<evidence type="ECO:0000256" key="11">
    <source>
        <dbReference type="SAM" id="Phobius"/>
    </source>
</evidence>
<dbReference type="Pfam" id="PF00015">
    <property type="entry name" value="MCPsignal"/>
    <property type="match status" value="1"/>
</dbReference>
<keyword evidence="7 11" id="KW-0472">Membrane</keyword>
<dbReference type="InterPro" id="IPR033463">
    <property type="entry name" value="sCache_3"/>
</dbReference>
<gene>
    <name evidence="14" type="ORF">J2S05_002048</name>
</gene>
<dbReference type="SMART" id="SM00304">
    <property type="entry name" value="HAMP"/>
    <property type="match status" value="1"/>
</dbReference>
<evidence type="ECO:0000256" key="1">
    <source>
        <dbReference type="ARBA" id="ARBA00004651"/>
    </source>
</evidence>
<evidence type="ECO:0000256" key="10">
    <source>
        <dbReference type="PROSITE-ProRule" id="PRU00284"/>
    </source>
</evidence>
<keyword evidence="8 10" id="KW-0807">Transducer</keyword>
<dbReference type="EMBL" id="JAUSUA010000002">
    <property type="protein sequence ID" value="MDQ0207249.1"/>
    <property type="molecule type" value="Genomic_DNA"/>
</dbReference>
<dbReference type="InterPro" id="IPR029151">
    <property type="entry name" value="Sensor-like_sf"/>
</dbReference>
<evidence type="ECO:0000259" key="13">
    <source>
        <dbReference type="PROSITE" id="PS50885"/>
    </source>
</evidence>
<evidence type="ECO:0000259" key="12">
    <source>
        <dbReference type="PROSITE" id="PS50111"/>
    </source>
</evidence>
<evidence type="ECO:0000256" key="5">
    <source>
        <dbReference type="ARBA" id="ARBA00022692"/>
    </source>
</evidence>
<keyword evidence="4" id="KW-0145">Chemotaxis</keyword>
<comment type="caution">
    <text evidence="14">The sequence shown here is derived from an EMBL/GenBank/DDBJ whole genome shotgun (WGS) entry which is preliminary data.</text>
</comment>
<dbReference type="InterPro" id="IPR004089">
    <property type="entry name" value="MCPsignal_dom"/>
</dbReference>
<proteinExistence type="inferred from homology"/>
<dbReference type="RefSeq" id="WP_306982389.1">
    <property type="nucleotide sequence ID" value="NZ_JAUSUA010000002.1"/>
</dbReference>
<keyword evidence="6 11" id="KW-1133">Transmembrane helix</keyword>
<dbReference type="SUPFAM" id="SSF58104">
    <property type="entry name" value="Methyl-accepting chemotaxis protein (MCP) signaling domain"/>
    <property type="match status" value="1"/>
</dbReference>
<protein>
    <submittedName>
        <fullName evidence="14">Methyl-accepting chemotaxis protein</fullName>
    </submittedName>
</protein>
<dbReference type="InterPro" id="IPR003660">
    <property type="entry name" value="HAMP_dom"/>
</dbReference>
<dbReference type="PROSITE" id="PS51257">
    <property type="entry name" value="PROKAR_LIPOPROTEIN"/>
    <property type="match status" value="1"/>
</dbReference>
<feature type="transmembrane region" description="Helical" evidence="11">
    <location>
        <begin position="184"/>
        <end position="206"/>
    </location>
</feature>
<feature type="domain" description="HAMP" evidence="13">
    <location>
        <begin position="208"/>
        <end position="260"/>
    </location>
</feature>
<evidence type="ECO:0000256" key="6">
    <source>
        <dbReference type="ARBA" id="ARBA00022989"/>
    </source>
</evidence>
<evidence type="ECO:0000256" key="9">
    <source>
        <dbReference type="ARBA" id="ARBA00029447"/>
    </source>
</evidence>
<feature type="domain" description="Methyl-accepting transducer" evidence="12">
    <location>
        <begin position="279"/>
        <end position="550"/>
    </location>
</feature>
<keyword evidence="3" id="KW-0488">Methylation</keyword>
<comment type="subcellular location">
    <subcellularLocation>
        <location evidence="1">Cell membrane</location>
        <topology evidence="1">Multi-pass membrane protein</topology>
    </subcellularLocation>
</comment>
<reference evidence="14 15" key="1">
    <citation type="submission" date="2023-07" db="EMBL/GenBank/DDBJ databases">
        <title>Genomic Encyclopedia of Type Strains, Phase IV (KMG-IV): sequencing the most valuable type-strain genomes for metagenomic binning, comparative biology and taxonomic classification.</title>
        <authorList>
            <person name="Goeker M."/>
        </authorList>
    </citation>
    <scope>NUCLEOTIDE SEQUENCE [LARGE SCALE GENOMIC DNA]</scope>
    <source>
        <strain evidence="14 15">DSM 19154</strain>
    </source>
</reference>